<accession>A0AAV9UGY9</accession>
<comment type="caution">
    <text evidence="6">The sequence shown here is derived from an EMBL/GenBank/DDBJ whole genome shotgun (WGS) entry which is preliminary data.</text>
</comment>
<evidence type="ECO:0000259" key="5">
    <source>
        <dbReference type="Pfam" id="PF07859"/>
    </source>
</evidence>
<dbReference type="Pfam" id="PF07859">
    <property type="entry name" value="Abhydrolase_3"/>
    <property type="match status" value="1"/>
</dbReference>
<keyword evidence="4" id="KW-0812">Transmembrane</keyword>
<proteinExistence type="inferred from homology"/>
<name>A0AAV9UGY9_9PEZI</name>
<dbReference type="SUPFAM" id="SSF53474">
    <property type="entry name" value="alpha/beta-Hydrolases"/>
    <property type="match status" value="1"/>
</dbReference>
<dbReference type="AlphaFoldDB" id="A0AAV9UGY9"/>
<dbReference type="PANTHER" id="PTHR48081:SF31">
    <property type="entry name" value="STERYL ACETYL HYDROLASE MUG81-RELATED"/>
    <property type="match status" value="1"/>
</dbReference>
<dbReference type="GO" id="GO:0016787">
    <property type="term" value="F:hydrolase activity"/>
    <property type="evidence" value="ECO:0007669"/>
    <property type="project" value="UniProtKB-KW"/>
</dbReference>
<dbReference type="PROSITE" id="PS01174">
    <property type="entry name" value="LIPASE_GDXG_SER"/>
    <property type="match status" value="1"/>
</dbReference>
<organism evidence="6 7">
    <name type="scientific">Orbilia brochopaga</name>
    <dbReference type="NCBI Taxonomy" id="3140254"/>
    <lineage>
        <taxon>Eukaryota</taxon>
        <taxon>Fungi</taxon>
        <taxon>Dikarya</taxon>
        <taxon>Ascomycota</taxon>
        <taxon>Pezizomycotina</taxon>
        <taxon>Orbiliomycetes</taxon>
        <taxon>Orbiliales</taxon>
        <taxon>Orbiliaceae</taxon>
        <taxon>Orbilia</taxon>
    </lineage>
</organism>
<comment type="similarity">
    <text evidence="1">Belongs to the 'GDXG' lipolytic enzyme family.</text>
</comment>
<reference evidence="6 7" key="1">
    <citation type="submission" date="2019-10" db="EMBL/GenBank/DDBJ databases">
        <authorList>
            <person name="Palmer J.M."/>
        </authorList>
    </citation>
    <scope>NUCLEOTIDE SEQUENCE [LARGE SCALE GENOMIC DNA]</scope>
    <source>
        <strain evidence="6 7">TWF696</strain>
    </source>
</reference>
<dbReference type="Gene3D" id="3.40.50.1820">
    <property type="entry name" value="alpha/beta hydrolase"/>
    <property type="match status" value="1"/>
</dbReference>
<dbReference type="PANTHER" id="PTHR48081">
    <property type="entry name" value="AB HYDROLASE SUPERFAMILY PROTEIN C4A8.06C"/>
    <property type="match status" value="1"/>
</dbReference>
<dbReference type="EMBL" id="JAVHNQ010000007">
    <property type="protein sequence ID" value="KAK6341357.1"/>
    <property type="molecule type" value="Genomic_DNA"/>
</dbReference>
<dbReference type="InterPro" id="IPR029058">
    <property type="entry name" value="AB_hydrolase_fold"/>
</dbReference>
<evidence type="ECO:0000256" key="4">
    <source>
        <dbReference type="SAM" id="Phobius"/>
    </source>
</evidence>
<dbReference type="Proteomes" id="UP001375240">
    <property type="component" value="Unassembled WGS sequence"/>
</dbReference>
<keyword evidence="4" id="KW-0472">Membrane</keyword>
<keyword evidence="7" id="KW-1185">Reference proteome</keyword>
<evidence type="ECO:0000313" key="7">
    <source>
        <dbReference type="Proteomes" id="UP001375240"/>
    </source>
</evidence>
<evidence type="ECO:0000256" key="3">
    <source>
        <dbReference type="PROSITE-ProRule" id="PRU10038"/>
    </source>
</evidence>
<sequence>MPTNTDYKNLSYGPTTSKYLSVREKLGAVITALKLVTALPVLVLRALFSKRSKSGKSWVYQLRSRILYFLLSRVQPRQIGFLLGSPPTAVRIKLISKKLKTDVTIEDVGHGGKIHWWGERKGRKVLLEIHGGGYNLPIGEHHLAFFHRTQQRLKAKGMDVDLAFLEYSLTPTARYPTQLVQSVEALRYLLETCKYEPGNIILAGDSAGGALVLSVISHILHPHPAIAPLTLSAPLGGLIPISPWTSFSTAAQSFKQPTGYDVVMPWFVDIWSRWLVDHPSEPRSAQLPAADAYADRNKASTGGAVVNYTWDEYNQPSLASADWWSGFPVRRTLILVGEDETLRDSILEFAGVFREGAVRGGFGRAEVEVVLCEGEIHTECLYDTFLPGDPPVPGKMAESLWALCEDVFKQ</sequence>
<dbReference type="InterPro" id="IPR033140">
    <property type="entry name" value="Lipase_GDXG_put_SER_AS"/>
</dbReference>
<feature type="domain" description="Alpha/beta hydrolase fold-3" evidence="5">
    <location>
        <begin position="127"/>
        <end position="377"/>
    </location>
</feature>
<keyword evidence="2" id="KW-0378">Hydrolase</keyword>
<gene>
    <name evidence="6" type="ORF">TWF696_008435</name>
</gene>
<evidence type="ECO:0000256" key="2">
    <source>
        <dbReference type="ARBA" id="ARBA00022801"/>
    </source>
</evidence>
<dbReference type="InterPro" id="IPR013094">
    <property type="entry name" value="AB_hydrolase_3"/>
</dbReference>
<dbReference type="InterPro" id="IPR050300">
    <property type="entry name" value="GDXG_lipolytic_enzyme"/>
</dbReference>
<evidence type="ECO:0000313" key="6">
    <source>
        <dbReference type="EMBL" id="KAK6341357.1"/>
    </source>
</evidence>
<feature type="transmembrane region" description="Helical" evidence="4">
    <location>
        <begin position="26"/>
        <end position="48"/>
    </location>
</feature>
<evidence type="ECO:0000256" key="1">
    <source>
        <dbReference type="ARBA" id="ARBA00010515"/>
    </source>
</evidence>
<feature type="active site" evidence="3">
    <location>
        <position position="206"/>
    </location>
</feature>
<protein>
    <recommendedName>
        <fullName evidence="5">Alpha/beta hydrolase fold-3 domain-containing protein</fullName>
    </recommendedName>
</protein>
<keyword evidence="4" id="KW-1133">Transmembrane helix</keyword>